<evidence type="ECO:0000313" key="2">
    <source>
        <dbReference type="Proteomes" id="UP000178323"/>
    </source>
</evidence>
<comment type="caution">
    <text evidence="1">The sequence shown here is derived from an EMBL/GenBank/DDBJ whole genome shotgun (WGS) entry which is preliminary data.</text>
</comment>
<dbReference type="STRING" id="1797985.A2Y83_04945"/>
<dbReference type="EMBL" id="MFFS01000097">
    <property type="protein sequence ID" value="OGF20331.1"/>
    <property type="molecule type" value="Genomic_DNA"/>
</dbReference>
<name>A0A1F5S226_9BACT</name>
<accession>A0A1F5S226</accession>
<gene>
    <name evidence="1" type="ORF">A2Y83_04945</name>
</gene>
<dbReference type="AlphaFoldDB" id="A0A1F5S226"/>
<proteinExistence type="predicted"/>
<sequence>MKNLTLTAEEILEWAKTNKCVVQIIRARKGIYKICGIKKLHPYWLKIPAGWQKLISSHEINEILPEVWLFIIHTSWHDQEPDIICLNQFIEKIRTKKAA</sequence>
<evidence type="ECO:0000313" key="1">
    <source>
        <dbReference type="EMBL" id="OGF20331.1"/>
    </source>
</evidence>
<dbReference type="Proteomes" id="UP000178323">
    <property type="component" value="Unassembled WGS sequence"/>
</dbReference>
<protein>
    <submittedName>
        <fullName evidence="1">Uncharacterized protein</fullName>
    </submittedName>
</protein>
<reference evidence="1 2" key="1">
    <citation type="journal article" date="2016" name="Nat. Commun.">
        <title>Thousands of microbial genomes shed light on interconnected biogeochemical processes in an aquifer system.</title>
        <authorList>
            <person name="Anantharaman K."/>
            <person name="Brown C.T."/>
            <person name="Hug L.A."/>
            <person name="Sharon I."/>
            <person name="Castelle C.J."/>
            <person name="Probst A.J."/>
            <person name="Thomas B.C."/>
            <person name="Singh A."/>
            <person name="Wilkins M.J."/>
            <person name="Karaoz U."/>
            <person name="Brodie E.L."/>
            <person name="Williams K.H."/>
            <person name="Hubbard S.S."/>
            <person name="Banfield J.F."/>
        </authorList>
    </citation>
    <scope>NUCLEOTIDE SEQUENCE [LARGE SCALE GENOMIC DNA]</scope>
</reference>
<organism evidence="1 2">
    <name type="scientific">Candidatus Falkowbacteria bacterium RBG_13_39_14</name>
    <dbReference type="NCBI Taxonomy" id="1797985"/>
    <lineage>
        <taxon>Bacteria</taxon>
        <taxon>Candidatus Falkowiibacteriota</taxon>
    </lineage>
</organism>